<keyword evidence="2" id="KW-1185">Reference proteome</keyword>
<sequence length="38" mass="4437">MSLFLFYIKILDIPKDLLANFKGIEPISWLRGIIPPYT</sequence>
<protein>
    <submittedName>
        <fullName evidence="1">Uncharacterized protein</fullName>
    </submittedName>
</protein>
<dbReference type="Proteomes" id="UP000003959">
    <property type="component" value="Unassembled WGS sequence"/>
</dbReference>
<dbReference type="EMBL" id="GL890851">
    <property type="protein sequence ID" value="EGJ33347.1"/>
    <property type="molecule type" value="Genomic_DNA"/>
</dbReference>
<evidence type="ECO:0000313" key="1">
    <source>
        <dbReference type="EMBL" id="EGJ33347.1"/>
    </source>
</evidence>
<gene>
    <name evidence="1" type="ORF">LYNGBM3L_37280</name>
</gene>
<dbReference type="AlphaFoldDB" id="F4XPY0"/>
<name>F4XPY0_9CYAN</name>
<evidence type="ECO:0000313" key="2">
    <source>
        <dbReference type="Proteomes" id="UP000003959"/>
    </source>
</evidence>
<accession>F4XPY0</accession>
<organism evidence="1 2">
    <name type="scientific">Moorena producens 3L</name>
    <dbReference type="NCBI Taxonomy" id="489825"/>
    <lineage>
        <taxon>Bacteria</taxon>
        <taxon>Bacillati</taxon>
        <taxon>Cyanobacteriota</taxon>
        <taxon>Cyanophyceae</taxon>
        <taxon>Coleofasciculales</taxon>
        <taxon>Coleofasciculaceae</taxon>
        <taxon>Moorena</taxon>
    </lineage>
</organism>
<reference evidence="2" key="1">
    <citation type="journal article" date="2011" name="Proc. Natl. Acad. Sci. U.S.A.">
        <title>Genomic insights into the physiology and ecology of the marine filamentous cyanobacterium Lyngbya majuscula.</title>
        <authorList>
            <person name="Jones A.C."/>
            <person name="Monroe E.A."/>
            <person name="Podell S."/>
            <person name="Hess W.R."/>
            <person name="Klages S."/>
            <person name="Esquenazi E."/>
            <person name="Niessen S."/>
            <person name="Hoover H."/>
            <person name="Rothmann M."/>
            <person name="Lasken R.S."/>
            <person name="Yates J.R.III."/>
            <person name="Reinhardt R."/>
            <person name="Kube M."/>
            <person name="Burkart M.D."/>
            <person name="Allen E.E."/>
            <person name="Dorrestein P.C."/>
            <person name="Gerwick W.H."/>
            <person name="Gerwick L."/>
        </authorList>
    </citation>
    <scope>NUCLEOTIDE SEQUENCE [LARGE SCALE GENOMIC DNA]</scope>
    <source>
        <strain evidence="2">3L</strain>
    </source>
</reference>
<dbReference type="HOGENOM" id="CLU_3330264_0_0_3"/>
<proteinExistence type="predicted"/>